<organism evidence="1 2">
    <name type="scientific">Halteria grandinella</name>
    <dbReference type="NCBI Taxonomy" id="5974"/>
    <lineage>
        <taxon>Eukaryota</taxon>
        <taxon>Sar</taxon>
        <taxon>Alveolata</taxon>
        <taxon>Ciliophora</taxon>
        <taxon>Intramacronucleata</taxon>
        <taxon>Spirotrichea</taxon>
        <taxon>Stichotrichia</taxon>
        <taxon>Sporadotrichida</taxon>
        <taxon>Halteriidae</taxon>
        <taxon>Halteria</taxon>
    </lineage>
</organism>
<evidence type="ECO:0000313" key="1">
    <source>
        <dbReference type="EMBL" id="TNV79017.1"/>
    </source>
</evidence>
<name>A0A8J8NPB5_HALGN</name>
<sequence length="118" mass="13631">MADVLSSQKNCLQMRCLKEQSASPHEFMNCVKNCETGVQEVIKMQQKHVEVGRLTYTKNIQRCLSIHGGPSNDEDVESDYNPTSLAHCISHNTDKVDRRFFGYYNNQKIKLSQKYQFP</sequence>
<dbReference type="Proteomes" id="UP000785679">
    <property type="component" value="Unassembled WGS sequence"/>
</dbReference>
<evidence type="ECO:0000313" key="2">
    <source>
        <dbReference type="Proteomes" id="UP000785679"/>
    </source>
</evidence>
<keyword evidence="2" id="KW-1185">Reference proteome</keyword>
<dbReference type="EMBL" id="RRYP01009513">
    <property type="protein sequence ID" value="TNV79017.1"/>
    <property type="molecule type" value="Genomic_DNA"/>
</dbReference>
<reference evidence="1" key="1">
    <citation type="submission" date="2019-06" db="EMBL/GenBank/DDBJ databases">
        <authorList>
            <person name="Zheng W."/>
        </authorList>
    </citation>
    <scope>NUCLEOTIDE SEQUENCE</scope>
    <source>
        <strain evidence="1">QDHG01</strain>
    </source>
</reference>
<dbReference type="OrthoDB" id="10488776at2759"/>
<proteinExistence type="predicted"/>
<dbReference type="AlphaFoldDB" id="A0A8J8NPB5"/>
<protein>
    <submittedName>
        <fullName evidence="1">Uncharacterized protein</fullName>
    </submittedName>
</protein>
<gene>
    <name evidence="1" type="ORF">FGO68_gene2122</name>
</gene>
<comment type="caution">
    <text evidence="1">The sequence shown here is derived from an EMBL/GenBank/DDBJ whole genome shotgun (WGS) entry which is preliminary data.</text>
</comment>
<accession>A0A8J8NPB5</accession>